<proteinExistence type="predicted"/>
<dbReference type="OrthoDB" id="3794713at2759"/>
<name>A0A8H7MDH5_9PLEO</name>
<feature type="region of interest" description="Disordered" evidence="1">
    <location>
        <begin position="1"/>
        <end position="26"/>
    </location>
</feature>
<dbReference type="EMBL" id="RZGK01000022">
    <property type="protein sequence ID" value="KAF9690775.1"/>
    <property type="molecule type" value="Genomic_DNA"/>
</dbReference>
<keyword evidence="2" id="KW-1133">Transmembrane helix</keyword>
<evidence type="ECO:0000313" key="4">
    <source>
        <dbReference type="Proteomes" id="UP000651452"/>
    </source>
</evidence>
<reference evidence="3" key="2">
    <citation type="submission" date="2020-09" db="EMBL/GenBank/DDBJ databases">
        <title>Reference genome assembly for Australian Ascochyta lentis isolate Al4.</title>
        <authorList>
            <person name="Lee R.C."/>
            <person name="Farfan-Caceres L.M."/>
            <person name="Debler J.W."/>
            <person name="Williams A.H."/>
            <person name="Henares B.M."/>
        </authorList>
    </citation>
    <scope>NUCLEOTIDE SEQUENCE</scope>
    <source>
        <strain evidence="3">Al4</strain>
    </source>
</reference>
<feature type="region of interest" description="Disordered" evidence="1">
    <location>
        <begin position="269"/>
        <end position="296"/>
    </location>
</feature>
<dbReference type="AlphaFoldDB" id="A0A8H7MDH5"/>
<evidence type="ECO:0000313" key="3">
    <source>
        <dbReference type="EMBL" id="KAF9690775.1"/>
    </source>
</evidence>
<feature type="transmembrane region" description="Helical" evidence="2">
    <location>
        <begin position="180"/>
        <end position="202"/>
    </location>
</feature>
<keyword evidence="2" id="KW-0812">Transmembrane</keyword>
<accession>A0A8H7MDH5</accession>
<gene>
    <name evidence="3" type="ORF">EKO04_010977</name>
</gene>
<comment type="caution">
    <text evidence="3">The sequence shown here is derived from an EMBL/GenBank/DDBJ whole genome shotgun (WGS) entry which is preliminary data.</text>
</comment>
<keyword evidence="2" id="KW-0472">Membrane</keyword>
<sequence length="296" mass="32824">MVYLQHRSRNSSLSPLDPADKAHTNRLPACDNLANSRPDLAAIRTCQDEAKTPYCWPPNGTRICIPPRDVSFYWPPSYYDETSYLYLNYNQRSTPNQSIQDASGERLNVGASTYIMADENPDRPNERAVKITIHEKRRVYDSLVEIVHQGPTLILEMPDDTTAETSATASPFPDKHSPRLAPGTIAGVVFGALVAAILLGMLCFSCCGRGCCGTMGDAERKRARRQQALHEQREMDEAKIGDVATAPTRAAVRPLSISSDDIRVMGERVQQQRHGVMRADTSEPPPYDAPPPKYIP</sequence>
<dbReference type="Proteomes" id="UP000651452">
    <property type="component" value="Unassembled WGS sequence"/>
</dbReference>
<keyword evidence="4" id="KW-1185">Reference proteome</keyword>
<protein>
    <submittedName>
        <fullName evidence="3">Uncharacterized protein</fullName>
    </submittedName>
</protein>
<reference evidence="3" key="1">
    <citation type="submission" date="2018-12" db="EMBL/GenBank/DDBJ databases">
        <authorList>
            <person name="Syme R.A."/>
            <person name="Farfan-Caceres L."/>
            <person name="Lichtenzveig J."/>
        </authorList>
    </citation>
    <scope>NUCLEOTIDE SEQUENCE</scope>
    <source>
        <strain evidence="3">Al4</strain>
    </source>
</reference>
<feature type="compositionally biased region" description="Pro residues" evidence="1">
    <location>
        <begin position="283"/>
        <end position="296"/>
    </location>
</feature>
<evidence type="ECO:0000256" key="2">
    <source>
        <dbReference type="SAM" id="Phobius"/>
    </source>
</evidence>
<evidence type="ECO:0000256" key="1">
    <source>
        <dbReference type="SAM" id="MobiDB-lite"/>
    </source>
</evidence>
<organism evidence="3 4">
    <name type="scientific">Ascochyta lentis</name>
    <dbReference type="NCBI Taxonomy" id="205686"/>
    <lineage>
        <taxon>Eukaryota</taxon>
        <taxon>Fungi</taxon>
        <taxon>Dikarya</taxon>
        <taxon>Ascomycota</taxon>
        <taxon>Pezizomycotina</taxon>
        <taxon>Dothideomycetes</taxon>
        <taxon>Pleosporomycetidae</taxon>
        <taxon>Pleosporales</taxon>
        <taxon>Pleosporineae</taxon>
        <taxon>Didymellaceae</taxon>
        <taxon>Ascochyta</taxon>
    </lineage>
</organism>